<protein>
    <submittedName>
        <fullName evidence="2">XRE family transcriptional regulator</fullName>
    </submittedName>
</protein>
<feature type="domain" description="HTH cro/C1-type" evidence="1">
    <location>
        <begin position="11"/>
        <end position="66"/>
    </location>
</feature>
<reference evidence="2 3" key="1">
    <citation type="submission" date="2018-08" db="EMBL/GenBank/DDBJ databases">
        <title>Murine metabolic-syndrome-specific gut microbial biobank.</title>
        <authorList>
            <person name="Liu C."/>
        </authorList>
    </citation>
    <scope>NUCLEOTIDE SEQUENCE [LARGE SCALE GENOMIC DNA]</scope>
    <source>
        <strain evidence="2 3">28</strain>
    </source>
</reference>
<sequence length="79" mass="8981">MQLNKAISERLLELLAERNMTQYQLFTKSGVPKSTIGNVVNCSYTSVKLRIIHEMCQGLGITLCDFFHSSLFDDENLEP</sequence>
<dbReference type="EMBL" id="QXWK01000003">
    <property type="protein sequence ID" value="NBH60534.1"/>
    <property type="molecule type" value="Genomic_DNA"/>
</dbReference>
<dbReference type="GO" id="GO:0003677">
    <property type="term" value="F:DNA binding"/>
    <property type="evidence" value="ECO:0007669"/>
    <property type="project" value="InterPro"/>
</dbReference>
<accession>A0A845QGN5</accession>
<dbReference type="InterPro" id="IPR010982">
    <property type="entry name" value="Lambda_DNA-bd_dom_sf"/>
</dbReference>
<dbReference type="CDD" id="cd00093">
    <property type="entry name" value="HTH_XRE"/>
    <property type="match status" value="1"/>
</dbReference>
<dbReference type="Pfam" id="PF13443">
    <property type="entry name" value="HTH_26"/>
    <property type="match status" value="1"/>
</dbReference>
<keyword evidence="3" id="KW-1185">Reference proteome</keyword>
<dbReference type="InterPro" id="IPR001387">
    <property type="entry name" value="Cro/C1-type_HTH"/>
</dbReference>
<dbReference type="Gene3D" id="1.10.260.40">
    <property type="entry name" value="lambda repressor-like DNA-binding domains"/>
    <property type="match status" value="1"/>
</dbReference>
<dbReference type="RefSeq" id="WP_160200837.1">
    <property type="nucleotide sequence ID" value="NZ_QXWK01000003.1"/>
</dbReference>
<comment type="caution">
    <text evidence="2">The sequence shown here is derived from an EMBL/GenBank/DDBJ whole genome shotgun (WGS) entry which is preliminary data.</text>
</comment>
<dbReference type="SUPFAM" id="SSF47413">
    <property type="entry name" value="lambda repressor-like DNA-binding domains"/>
    <property type="match status" value="1"/>
</dbReference>
<evidence type="ECO:0000313" key="3">
    <source>
        <dbReference type="Proteomes" id="UP000446866"/>
    </source>
</evidence>
<organism evidence="2 3">
    <name type="scientific">Anaerotruncus colihominis</name>
    <dbReference type="NCBI Taxonomy" id="169435"/>
    <lineage>
        <taxon>Bacteria</taxon>
        <taxon>Bacillati</taxon>
        <taxon>Bacillota</taxon>
        <taxon>Clostridia</taxon>
        <taxon>Eubacteriales</taxon>
        <taxon>Oscillospiraceae</taxon>
        <taxon>Anaerotruncus</taxon>
    </lineage>
</organism>
<dbReference type="PROSITE" id="PS50943">
    <property type="entry name" value="HTH_CROC1"/>
    <property type="match status" value="1"/>
</dbReference>
<proteinExistence type="predicted"/>
<evidence type="ECO:0000313" key="2">
    <source>
        <dbReference type="EMBL" id="NBH60534.1"/>
    </source>
</evidence>
<dbReference type="Proteomes" id="UP000446866">
    <property type="component" value="Unassembled WGS sequence"/>
</dbReference>
<evidence type="ECO:0000259" key="1">
    <source>
        <dbReference type="PROSITE" id="PS50943"/>
    </source>
</evidence>
<gene>
    <name evidence="2" type="ORF">D0435_02445</name>
</gene>
<dbReference type="AlphaFoldDB" id="A0A845QGN5"/>
<name>A0A845QGN5_9FIRM</name>